<dbReference type="AlphaFoldDB" id="A0A812IW27"/>
<evidence type="ECO:0000256" key="1">
    <source>
        <dbReference type="SAM" id="Coils"/>
    </source>
</evidence>
<feature type="coiled-coil region" evidence="1">
    <location>
        <begin position="36"/>
        <end position="63"/>
    </location>
</feature>
<feature type="transmembrane region" description="Helical" evidence="2">
    <location>
        <begin position="135"/>
        <end position="157"/>
    </location>
</feature>
<evidence type="ECO:0000256" key="2">
    <source>
        <dbReference type="SAM" id="Phobius"/>
    </source>
</evidence>
<reference evidence="3" key="1">
    <citation type="submission" date="2021-02" db="EMBL/GenBank/DDBJ databases">
        <authorList>
            <person name="Dougan E. K."/>
            <person name="Rhodes N."/>
            <person name="Thang M."/>
            <person name="Chan C."/>
        </authorList>
    </citation>
    <scope>NUCLEOTIDE SEQUENCE</scope>
</reference>
<keyword evidence="2" id="KW-0812">Transmembrane</keyword>
<feature type="non-terminal residue" evidence="3">
    <location>
        <position position="1"/>
    </location>
</feature>
<feature type="transmembrane region" description="Helical" evidence="2">
    <location>
        <begin position="298"/>
        <end position="316"/>
    </location>
</feature>
<accession>A0A812IW27</accession>
<evidence type="ECO:0000313" key="3">
    <source>
        <dbReference type="EMBL" id="CAE7163141.1"/>
    </source>
</evidence>
<proteinExistence type="predicted"/>
<feature type="transmembrane region" description="Helical" evidence="2">
    <location>
        <begin position="97"/>
        <end position="120"/>
    </location>
</feature>
<feature type="transmembrane region" description="Helical" evidence="2">
    <location>
        <begin position="368"/>
        <end position="388"/>
    </location>
</feature>
<keyword evidence="4" id="KW-1185">Reference proteome</keyword>
<comment type="caution">
    <text evidence="3">The sequence shown here is derived from an EMBL/GenBank/DDBJ whole genome shotgun (WGS) entry which is preliminary data.</text>
</comment>
<organism evidence="3 4">
    <name type="scientific">Symbiodinium pilosum</name>
    <name type="common">Dinoflagellate</name>
    <dbReference type="NCBI Taxonomy" id="2952"/>
    <lineage>
        <taxon>Eukaryota</taxon>
        <taxon>Sar</taxon>
        <taxon>Alveolata</taxon>
        <taxon>Dinophyceae</taxon>
        <taxon>Suessiales</taxon>
        <taxon>Symbiodiniaceae</taxon>
        <taxon>Symbiodinium</taxon>
    </lineage>
</organism>
<dbReference type="Proteomes" id="UP000649617">
    <property type="component" value="Unassembled WGS sequence"/>
</dbReference>
<sequence length="399" mass="45253">VTLSGHKDSTVSRYGLKIMQTAMENANDHFAKSMEIAHQKALKEQAEKEAREEAKRKEAEQIVGTGPELGDSVRTAFTEFSFLWEGASEQGVLMRSLAYCTTFVAMCTFRVLCGPFWIVVGNVPEWRRREVHVDLWLRVLAALAALAVVMIVCIPGLKAELLPSQWETHRSHDCSGDSLRLQVPDKLLGKGGFWFRYLWYLHDGPSEDSCRALCDVRWGCFSAAWRSNRCVLYSKCLQVVSQINSNLFEKKHTDARWYLLPLISSNALAFLFPHLSGLMVCVTFATITWSAADCGLEIATACLALQVTSLVILFTLHWQLQERKLHVEKDEIDKHARQKEIERKLWKEVRGWAMTATRKSRQIVMADLLISLVILGVCGCFMAPLQLLDRAHGWEDSTF</sequence>
<dbReference type="EMBL" id="CAJNIZ010000486">
    <property type="protein sequence ID" value="CAE7163141.1"/>
    <property type="molecule type" value="Genomic_DNA"/>
</dbReference>
<gene>
    <name evidence="3" type="ORF">SPIL2461_LOCUS586</name>
</gene>
<protein>
    <submittedName>
        <fullName evidence="3">Uncharacterized protein</fullName>
    </submittedName>
</protein>
<keyword evidence="2" id="KW-1133">Transmembrane helix</keyword>
<evidence type="ECO:0000313" key="4">
    <source>
        <dbReference type="Proteomes" id="UP000649617"/>
    </source>
</evidence>
<feature type="transmembrane region" description="Helical" evidence="2">
    <location>
        <begin position="267"/>
        <end position="292"/>
    </location>
</feature>
<keyword evidence="2" id="KW-0472">Membrane</keyword>
<dbReference type="OrthoDB" id="25620at2759"/>
<keyword evidence="1" id="KW-0175">Coiled coil</keyword>
<name>A0A812IW27_SYMPI</name>